<name>A0A4S3TMQ9_9EURY</name>
<organism evidence="2 3">
    <name type="scientific">Salinadaptatus halalkaliphilus</name>
    <dbReference type="NCBI Taxonomy" id="2419781"/>
    <lineage>
        <taxon>Archaea</taxon>
        <taxon>Methanobacteriati</taxon>
        <taxon>Methanobacteriota</taxon>
        <taxon>Stenosarchaea group</taxon>
        <taxon>Halobacteria</taxon>
        <taxon>Halobacteriales</taxon>
        <taxon>Natrialbaceae</taxon>
        <taxon>Salinadaptatus</taxon>
    </lineage>
</organism>
<accession>A0A4S3TMQ9</accession>
<comment type="caution">
    <text evidence="2">The sequence shown here is derived from an EMBL/GenBank/DDBJ whole genome shotgun (WGS) entry which is preliminary data.</text>
</comment>
<keyword evidence="3" id="KW-1185">Reference proteome</keyword>
<dbReference type="Proteomes" id="UP000318864">
    <property type="component" value="Unassembled WGS sequence"/>
</dbReference>
<dbReference type="EMBL" id="RBZW01000033">
    <property type="protein sequence ID" value="THE64335.1"/>
    <property type="molecule type" value="Genomic_DNA"/>
</dbReference>
<dbReference type="RefSeq" id="WP_141465123.1">
    <property type="nucleotide sequence ID" value="NZ_RBZW01000033.1"/>
</dbReference>
<proteinExistence type="predicted"/>
<dbReference type="OrthoDB" id="170617at2157"/>
<sequence length="338" mass="35408">MSSSSAVGHVLAVGVFVAVAGVVAVSVLAGGVAAGTVSVADQPTAQAQADVPTAVATQDGVSEEAFVEPVPEEGDAYFEAAAEDDSWVSYINPRDEYRSPYLGEGSGKLCVALVNEQGEPVAGESIPGTTVTVPTGEELEWHGDADPFTVEYPLTDNYDRPLDSDQFGTTDDLPQGDGYLDSHCFEWHGLTENDTVSYSDATIEGEHADDIELVGYVQQTHESWDTDVDPIDDARPYEETGGGWTYHPDGSHGQVVVVVQLDGEPVHSTVDDFDEDSSESSDSEPATEPATPGDDSTATADDAATSSDDAEAMPGFGTVAVLSALTIAVLERIRRSGG</sequence>
<protein>
    <submittedName>
        <fullName evidence="2">PGF-CTERM sorting domain-containing protein</fullName>
    </submittedName>
</protein>
<feature type="compositionally biased region" description="Low complexity" evidence="1">
    <location>
        <begin position="294"/>
        <end position="307"/>
    </location>
</feature>
<gene>
    <name evidence="2" type="ORF">D8Y22_13040</name>
</gene>
<feature type="region of interest" description="Disordered" evidence="1">
    <location>
        <begin position="267"/>
        <end position="312"/>
    </location>
</feature>
<evidence type="ECO:0000313" key="2">
    <source>
        <dbReference type="EMBL" id="THE64335.1"/>
    </source>
</evidence>
<evidence type="ECO:0000256" key="1">
    <source>
        <dbReference type="SAM" id="MobiDB-lite"/>
    </source>
</evidence>
<feature type="region of interest" description="Disordered" evidence="1">
    <location>
        <begin position="226"/>
        <end position="249"/>
    </location>
</feature>
<reference evidence="2 3" key="1">
    <citation type="submission" date="2018-10" db="EMBL/GenBank/DDBJ databases">
        <title>Natronolimnobius sp. XQ-INN 246 isolated from Inner Mongolia Autonomous Region of China.</title>
        <authorList>
            <person name="Xue Q."/>
        </authorList>
    </citation>
    <scope>NUCLEOTIDE SEQUENCE [LARGE SCALE GENOMIC DNA]</scope>
    <source>
        <strain evidence="2 3">XQ-INN 246</strain>
    </source>
</reference>
<feature type="compositionally biased region" description="Acidic residues" evidence="1">
    <location>
        <begin position="271"/>
        <end position="282"/>
    </location>
</feature>
<dbReference type="AlphaFoldDB" id="A0A4S3TMQ9"/>
<evidence type="ECO:0000313" key="3">
    <source>
        <dbReference type="Proteomes" id="UP000318864"/>
    </source>
</evidence>